<dbReference type="GO" id="GO:0005975">
    <property type="term" value="P:carbohydrate metabolic process"/>
    <property type="evidence" value="ECO:0007669"/>
    <property type="project" value="InterPro"/>
</dbReference>
<protein>
    <submittedName>
        <fullName evidence="6">Glycosyl hydrolase</fullName>
    </submittedName>
</protein>
<feature type="domain" description="DUF4986" evidence="3">
    <location>
        <begin position="592"/>
        <end position="671"/>
    </location>
</feature>
<dbReference type="Pfam" id="PF20620">
    <property type="entry name" value="DUF6805"/>
    <property type="match status" value="1"/>
</dbReference>
<keyword evidence="6" id="KW-0378">Hydrolase</keyword>
<evidence type="ECO:0000259" key="4">
    <source>
        <dbReference type="Pfam" id="PF20620"/>
    </source>
</evidence>
<evidence type="ECO:0000313" key="7">
    <source>
        <dbReference type="Proteomes" id="UP000475582"/>
    </source>
</evidence>
<sequence>MAARVSIASQRLSRRGAIKLAAGAAATVASHGALASGKAVSGASTAGAVAAGAVGAASAASPADGPVSLFPLNAVRLGPSPFLEAQQTDLRYILSLDADRLLAPFLREAGLPLKQPTYGNWESSGLDGHMGGHYLSALALMVAATGDNEVRKRLNYFVEELNLCQQANGNGYIGGVPGGAAAWKDIAEGKLHADNFSVNGKWVPWYNLHKTYAGLRDAYTYAGNEQARTMLIALCDWTLELTSHLSEEQMQSMLRAEHGGMNEVLADVAHMTGQQKYMELAIRFSHQAILKPLEENKDQLTGLHANTQIPKVIGFKRIGDITSRKDWQKAAAFFWQTVHDHRTVAIGGNSVREHFHSDKDYTSMIEEVEGPETCNTYNMLKLTELLFTGDAKGSYADYYERALYNHILSSQHPDSGGFVYFTPMRPNHYRVYSQPQKAMWCCVGSGLESHAKYGEFIYAHRGDNLYVNLFIPSTLDWREQGVQIRQSNRFPDEDRSTITVKGNKTFTLKIRYPEWVEQGALRVSVNGKQVAAAIGADRYVNVRRAWRDGDKVEIQLPMKTRLEQMPDKSAYYAVLHGPVVLAAKTNPFPGEQPNYLADDSRMGHIASGPVCPLEQAPVLVSENAAFAGRFRPVPGRPLTFTAPGLVQAAQSGPTTFVPFFRVHDARYVVYWPYSTPGELVERRAKAAEDEKERLALDAQTIDQVAPGEQQPESDHFFKAEGADAGVNKGRHWRHATGWFSYDLTDKKGEAHVLRLTYSKQDAGRRFDILINGQLLAEVRLDASALQEFYTRDYPIPAGAASAGKLVIRFVARDGSVAGGLYGLRLLR</sequence>
<dbReference type="GO" id="GO:0016787">
    <property type="term" value="F:hydrolase activity"/>
    <property type="evidence" value="ECO:0007669"/>
    <property type="project" value="UniProtKB-KW"/>
</dbReference>
<proteinExistence type="predicted"/>
<organism evidence="6 7">
    <name type="scientific">Duganella radicis</name>
    <dbReference type="NCBI Taxonomy" id="551988"/>
    <lineage>
        <taxon>Bacteria</taxon>
        <taxon>Pseudomonadati</taxon>
        <taxon>Pseudomonadota</taxon>
        <taxon>Betaproteobacteria</taxon>
        <taxon>Burkholderiales</taxon>
        <taxon>Oxalobacteraceae</taxon>
        <taxon>Telluria group</taxon>
        <taxon>Duganella</taxon>
    </lineage>
</organism>
<evidence type="ECO:0000256" key="1">
    <source>
        <dbReference type="SAM" id="SignalP"/>
    </source>
</evidence>
<evidence type="ECO:0000259" key="2">
    <source>
        <dbReference type="Pfam" id="PF07944"/>
    </source>
</evidence>
<dbReference type="RefSeq" id="WP_155462078.1">
    <property type="nucleotide sequence ID" value="NZ_WNKY01000002.1"/>
</dbReference>
<gene>
    <name evidence="6" type="ORF">GM676_03890</name>
</gene>
<dbReference type="InterPro" id="IPR008928">
    <property type="entry name" value="6-hairpin_glycosidase_sf"/>
</dbReference>
<dbReference type="PROSITE" id="PS51318">
    <property type="entry name" value="TAT"/>
    <property type="match status" value="1"/>
</dbReference>
<dbReference type="Proteomes" id="UP000475582">
    <property type="component" value="Unassembled WGS sequence"/>
</dbReference>
<dbReference type="SUPFAM" id="SSF48208">
    <property type="entry name" value="Six-hairpin glycosidases"/>
    <property type="match status" value="1"/>
</dbReference>
<reference evidence="6 7" key="1">
    <citation type="submission" date="2019-11" db="EMBL/GenBank/DDBJ databases">
        <title>Type strains purchased from KCTC, JCM and DSMZ.</title>
        <authorList>
            <person name="Lu H."/>
        </authorList>
    </citation>
    <scope>NUCLEOTIDE SEQUENCE [LARGE SCALE GENOMIC DNA]</scope>
    <source>
        <strain evidence="6 7">KCTC 22382</strain>
    </source>
</reference>
<dbReference type="Pfam" id="PF20736">
    <property type="entry name" value="Glyco_hydro127M"/>
    <property type="match status" value="1"/>
</dbReference>
<dbReference type="InterPro" id="IPR046544">
    <property type="entry name" value="GH146_SB_dom"/>
</dbReference>
<keyword evidence="7" id="KW-1185">Reference proteome</keyword>
<dbReference type="InterPro" id="IPR032275">
    <property type="entry name" value="DUF4986"/>
</dbReference>
<dbReference type="AlphaFoldDB" id="A0A6L6PCB6"/>
<evidence type="ECO:0000259" key="3">
    <source>
        <dbReference type="Pfam" id="PF16375"/>
    </source>
</evidence>
<dbReference type="Pfam" id="PF16375">
    <property type="entry name" value="DUF4986"/>
    <property type="match status" value="1"/>
</dbReference>
<feature type="chain" id="PRO_5026650642" evidence="1">
    <location>
        <begin position="36"/>
        <end position="827"/>
    </location>
</feature>
<dbReference type="PANTHER" id="PTHR31151">
    <property type="entry name" value="PROLINE-TRNA LIGASE (DUF1680)"/>
    <property type="match status" value="1"/>
</dbReference>
<dbReference type="EMBL" id="WNKY01000002">
    <property type="protein sequence ID" value="MTV36726.1"/>
    <property type="molecule type" value="Genomic_DNA"/>
</dbReference>
<dbReference type="Pfam" id="PF07944">
    <property type="entry name" value="Beta-AFase-like_GH127_cat"/>
    <property type="match status" value="1"/>
</dbReference>
<evidence type="ECO:0000313" key="6">
    <source>
        <dbReference type="EMBL" id="MTV36726.1"/>
    </source>
</evidence>
<accession>A0A6L6PCB6</accession>
<dbReference type="OrthoDB" id="9757939at2"/>
<dbReference type="PANTHER" id="PTHR31151:SF0">
    <property type="entry name" value="PROLINE-TRNA LIGASE (DUF1680)"/>
    <property type="match status" value="1"/>
</dbReference>
<feature type="domain" description="Non-reducing end beta-L-arabinofuranosidase-like GH127 middle" evidence="5">
    <location>
        <begin position="465"/>
        <end position="558"/>
    </location>
</feature>
<feature type="domain" description="Glycoside hydrolase GH146 substrate-binding" evidence="4">
    <location>
        <begin position="695"/>
        <end position="826"/>
    </location>
</feature>
<feature type="signal peptide" evidence="1">
    <location>
        <begin position="1"/>
        <end position="35"/>
    </location>
</feature>
<dbReference type="InterPro" id="IPR006311">
    <property type="entry name" value="TAT_signal"/>
</dbReference>
<name>A0A6L6PCB6_9BURK</name>
<dbReference type="InterPro" id="IPR012878">
    <property type="entry name" value="Beta-AFase-like_GH127_cat"/>
</dbReference>
<evidence type="ECO:0000259" key="5">
    <source>
        <dbReference type="Pfam" id="PF20736"/>
    </source>
</evidence>
<dbReference type="InterPro" id="IPR049046">
    <property type="entry name" value="Beta-AFase-like_GH127_middle"/>
</dbReference>
<feature type="domain" description="Non-reducing end beta-L-arabinofuranosidase-like GH127 catalytic" evidence="2">
    <location>
        <begin position="74"/>
        <end position="455"/>
    </location>
</feature>
<keyword evidence="1" id="KW-0732">Signal</keyword>
<comment type="caution">
    <text evidence="6">The sequence shown here is derived from an EMBL/GenBank/DDBJ whole genome shotgun (WGS) entry which is preliminary data.</text>
</comment>